<feature type="compositionally biased region" description="Polar residues" evidence="1">
    <location>
        <begin position="260"/>
        <end position="282"/>
    </location>
</feature>
<dbReference type="EMBL" id="BSXW01000466">
    <property type="protein sequence ID" value="GMF23190.1"/>
    <property type="molecule type" value="Genomic_DNA"/>
</dbReference>
<comment type="caution">
    <text evidence="2">The sequence shown here is derived from an EMBL/GenBank/DDBJ whole genome shotgun (WGS) entry which is preliminary data.</text>
</comment>
<feature type="region of interest" description="Disordered" evidence="1">
    <location>
        <begin position="238"/>
        <end position="343"/>
    </location>
</feature>
<evidence type="ECO:0000313" key="2">
    <source>
        <dbReference type="EMBL" id="GMF23190.1"/>
    </source>
</evidence>
<accession>A0A9W6U158</accession>
<proteinExistence type="predicted"/>
<evidence type="ECO:0000256" key="1">
    <source>
        <dbReference type="SAM" id="MobiDB-lite"/>
    </source>
</evidence>
<evidence type="ECO:0000313" key="3">
    <source>
        <dbReference type="Proteomes" id="UP001165083"/>
    </source>
</evidence>
<feature type="compositionally biased region" description="Polar residues" evidence="1">
    <location>
        <begin position="316"/>
        <end position="342"/>
    </location>
</feature>
<protein>
    <submittedName>
        <fullName evidence="2">Unnamed protein product</fullName>
    </submittedName>
</protein>
<sequence>MVAESCQGQQKARKSTMPLDLYKLISMTMLTSTSSELAFARAFMILLWNLESRPAQIASMSYRQLEWRENVLYVKFPNTGNGLSSRDPRRVYSNPADPAICPMLALGAFVETTLQPVLRFLVAEFALASLIYHMDSPGPFTRQPPTLSVPLVQRGADSELRSIVKTNEPGRDSQSAGASPHNSILTEISCRDKQFVSRQTIFEKKSLHVRQTCNKLKTHKMCSVIVCDDDAISVIAHQGSSQSSFARSANTRRGSRIASIRNSWRSTPSSVGNSHRNANWVTGGSRIDSGVRHSSESVNSVDGDTAPESTPGGQGANSFGSSSVDSTSPRKLPETRSTSTTRKIIEPPLYNSGILCIAPIGSGEENSATWSDTIGADDAADDYSIRNPHFDLTTA</sequence>
<feature type="compositionally biased region" description="Polar residues" evidence="1">
    <location>
        <begin position="238"/>
        <end position="252"/>
    </location>
</feature>
<name>A0A9W6U158_9STRA</name>
<organism evidence="2 3">
    <name type="scientific">Phytophthora lilii</name>
    <dbReference type="NCBI Taxonomy" id="2077276"/>
    <lineage>
        <taxon>Eukaryota</taxon>
        <taxon>Sar</taxon>
        <taxon>Stramenopiles</taxon>
        <taxon>Oomycota</taxon>
        <taxon>Peronosporomycetes</taxon>
        <taxon>Peronosporales</taxon>
        <taxon>Peronosporaceae</taxon>
        <taxon>Phytophthora</taxon>
    </lineage>
</organism>
<dbReference type="AlphaFoldDB" id="A0A9W6U158"/>
<reference evidence="2" key="1">
    <citation type="submission" date="2023-04" db="EMBL/GenBank/DDBJ databases">
        <title>Phytophthora lilii NBRC 32176.</title>
        <authorList>
            <person name="Ichikawa N."/>
            <person name="Sato H."/>
            <person name="Tonouchi N."/>
        </authorList>
    </citation>
    <scope>NUCLEOTIDE SEQUENCE</scope>
    <source>
        <strain evidence="2">NBRC 32176</strain>
    </source>
</reference>
<keyword evidence="3" id="KW-1185">Reference proteome</keyword>
<dbReference type="Proteomes" id="UP001165083">
    <property type="component" value="Unassembled WGS sequence"/>
</dbReference>
<gene>
    <name evidence="2" type="ORF">Plil01_000933000</name>
</gene>